<proteinExistence type="predicted"/>
<accession>A0A6J4UNS6</accession>
<dbReference type="EMBL" id="CADCWL010000054">
    <property type="protein sequence ID" value="CAA9556290.1"/>
    <property type="molecule type" value="Genomic_DNA"/>
</dbReference>
<evidence type="ECO:0000313" key="1">
    <source>
        <dbReference type="EMBL" id="CAA9556290.1"/>
    </source>
</evidence>
<protein>
    <submittedName>
        <fullName evidence="1">Uncharacterized protein</fullName>
    </submittedName>
</protein>
<organism evidence="1">
    <name type="scientific">uncultured Thermomicrobiales bacterium</name>
    <dbReference type="NCBI Taxonomy" id="1645740"/>
    <lineage>
        <taxon>Bacteria</taxon>
        <taxon>Pseudomonadati</taxon>
        <taxon>Thermomicrobiota</taxon>
        <taxon>Thermomicrobia</taxon>
        <taxon>Thermomicrobiales</taxon>
        <taxon>environmental samples</taxon>
    </lineage>
</organism>
<dbReference type="AlphaFoldDB" id="A0A6J4UNS6"/>
<reference evidence="1" key="1">
    <citation type="submission" date="2020-02" db="EMBL/GenBank/DDBJ databases">
        <authorList>
            <person name="Meier V. D."/>
        </authorList>
    </citation>
    <scope>NUCLEOTIDE SEQUENCE</scope>
    <source>
        <strain evidence="1">AVDCRST_MAG19</strain>
    </source>
</reference>
<name>A0A6J4UNS6_9BACT</name>
<sequence>MERSLLRPPGSAWVVGSRVGDAGVPRYGRGRATGCLLHHYVRRWIPPCIDGGPMGPGCRAE</sequence>
<gene>
    <name evidence="1" type="ORF">AVDCRST_MAG19-1244</name>
</gene>